<dbReference type="InterPro" id="IPR008927">
    <property type="entry name" value="6-PGluconate_DH-like_C_sf"/>
</dbReference>
<feature type="domain" description="Mannitol dehydrogenase C-terminal" evidence="4">
    <location>
        <begin position="320"/>
        <end position="473"/>
    </location>
</feature>
<dbReference type="PANTHER" id="PTHR43362">
    <property type="entry name" value="MANNITOL DEHYDROGENASE DSF1-RELATED"/>
    <property type="match status" value="1"/>
</dbReference>
<accession>A0A9D1CR40</accession>
<comment type="catalytic activity">
    <reaction evidence="2">
        <text>D-mannitol 1-phosphate + NAD(+) = beta-D-fructose 6-phosphate + NADH + H(+)</text>
        <dbReference type="Rhea" id="RHEA:19661"/>
        <dbReference type="ChEBI" id="CHEBI:15378"/>
        <dbReference type="ChEBI" id="CHEBI:57540"/>
        <dbReference type="ChEBI" id="CHEBI:57634"/>
        <dbReference type="ChEBI" id="CHEBI:57945"/>
        <dbReference type="ChEBI" id="CHEBI:61381"/>
        <dbReference type="EC" id="1.1.1.17"/>
    </reaction>
</comment>
<evidence type="ECO:0000313" key="5">
    <source>
        <dbReference type="EMBL" id="HIQ71104.1"/>
    </source>
</evidence>
<dbReference type="Pfam" id="PF01232">
    <property type="entry name" value="Mannitol_dh"/>
    <property type="match status" value="1"/>
</dbReference>
<proteinExistence type="predicted"/>
<organism evidence="5 6">
    <name type="scientific">Candidatus Onthenecus intestinigallinarum</name>
    <dbReference type="NCBI Taxonomy" id="2840875"/>
    <lineage>
        <taxon>Bacteria</taxon>
        <taxon>Bacillati</taxon>
        <taxon>Bacillota</taxon>
        <taxon>Clostridia</taxon>
        <taxon>Eubacteriales</taxon>
        <taxon>Candidatus Onthenecus</taxon>
    </lineage>
</organism>
<gene>
    <name evidence="5" type="ORF">IAB73_02695</name>
</gene>
<dbReference type="InterPro" id="IPR013328">
    <property type="entry name" value="6PGD_dom2"/>
</dbReference>
<dbReference type="Pfam" id="PF08125">
    <property type="entry name" value="Mannitol_dh_C"/>
    <property type="match status" value="1"/>
</dbReference>
<keyword evidence="1" id="KW-0560">Oxidoreductase</keyword>
<dbReference type="Proteomes" id="UP000886887">
    <property type="component" value="Unassembled WGS sequence"/>
</dbReference>
<dbReference type="InterPro" id="IPR036291">
    <property type="entry name" value="NAD(P)-bd_dom_sf"/>
</dbReference>
<evidence type="ECO:0000259" key="4">
    <source>
        <dbReference type="Pfam" id="PF08125"/>
    </source>
</evidence>
<evidence type="ECO:0000256" key="2">
    <source>
        <dbReference type="ARBA" id="ARBA00048615"/>
    </source>
</evidence>
<dbReference type="Gene3D" id="1.10.1040.10">
    <property type="entry name" value="N-(1-d-carboxylethyl)-l-norvaline Dehydrogenase, domain 2"/>
    <property type="match status" value="1"/>
</dbReference>
<reference evidence="5" key="2">
    <citation type="journal article" date="2021" name="PeerJ">
        <title>Extensive microbial diversity within the chicken gut microbiome revealed by metagenomics and culture.</title>
        <authorList>
            <person name="Gilroy R."/>
            <person name="Ravi A."/>
            <person name="Getino M."/>
            <person name="Pursley I."/>
            <person name="Horton D.L."/>
            <person name="Alikhan N.F."/>
            <person name="Baker D."/>
            <person name="Gharbi K."/>
            <person name="Hall N."/>
            <person name="Watson M."/>
            <person name="Adriaenssens E.M."/>
            <person name="Foster-Nyarko E."/>
            <person name="Jarju S."/>
            <person name="Secka A."/>
            <person name="Antonio M."/>
            <person name="Oren A."/>
            <person name="Chaudhuri R.R."/>
            <person name="La Ragione R."/>
            <person name="Hildebrand F."/>
            <person name="Pallen M.J."/>
        </authorList>
    </citation>
    <scope>NUCLEOTIDE SEQUENCE</scope>
    <source>
        <strain evidence="5">ChiSxjej2B14-6234</strain>
    </source>
</reference>
<feature type="domain" description="Mannitol dehydrogenase N-terminal" evidence="3">
    <location>
        <begin position="40"/>
        <end position="304"/>
    </location>
</feature>
<comment type="caution">
    <text evidence="5">The sequence shown here is derived from an EMBL/GenBank/DDBJ whole genome shotgun (WGS) entry which is preliminary data.</text>
</comment>
<protein>
    <submittedName>
        <fullName evidence="5">Mannitol dehydrogenase family protein</fullName>
    </submittedName>
</protein>
<evidence type="ECO:0000256" key="1">
    <source>
        <dbReference type="ARBA" id="ARBA00023002"/>
    </source>
</evidence>
<dbReference type="PANTHER" id="PTHR43362:SF1">
    <property type="entry name" value="MANNITOL DEHYDROGENASE 2-RELATED"/>
    <property type="match status" value="1"/>
</dbReference>
<dbReference type="InterPro" id="IPR050988">
    <property type="entry name" value="Mannitol_DH/Oxidoreductase"/>
</dbReference>
<evidence type="ECO:0000259" key="3">
    <source>
        <dbReference type="Pfam" id="PF01232"/>
    </source>
</evidence>
<dbReference type="AlphaFoldDB" id="A0A9D1CR40"/>
<dbReference type="InterPro" id="IPR013131">
    <property type="entry name" value="Mannitol_DH_N"/>
</dbReference>
<dbReference type="Gene3D" id="3.40.50.720">
    <property type="entry name" value="NAD(P)-binding Rossmann-like Domain"/>
    <property type="match status" value="1"/>
</dbReference>
<dbReference type="EMBL" id="DVFJ01000008">
    <property type="protein sequence ID" value="HIQ71104.1"/>
    <property type="molecule type" value="Genomic_DNA"/>
</dbReference>
<name>A0A9D1CR40_9FIRM</name>
<sequence>MKLNRESIGAAQAWRAAGMRLPDYDVEAVTRRTLEAPAWVHFGAGNIFRGYVAHIAQRLLNAGLADTGVIAAETFDGEILRRIYAPHDSLALLVRMLPDGRLEKEVVASIAAGLDAQETAGRAQLERIFASPSLQMVSFTITEKGYALTGLDGRPTPQALADMEAGPAASAGAMGVAAALLHARYRAGAYPVAMVSMDNCSRNGDRLRDAVRAMAQAWCERGLADAGFAAYLRDGRVTFPLTMIDKITPRPDEAVRRALEADGLEDMAPVTTARGTYIAPFVNAEAAEYLVVEDDFPAGRPPLERAGIYMADRETVNRSERMKVMTCLNPLHTALAVFGCLLGYTRINEEMRDADLRALVERIGAVEGLPVVEDPGIIRPEAFLREVIDERLPNPYLPDAPQRIATDTSLKIPIRFGGTIRRYVERPDLDVGALVGIPLAIAAWLRYVLGVDDGLRAMQVSPDPQLPQLRAALAGVEPGRPQSYAGQLRPLLAQEALMGVDLCACGLAGRVEDYFKRMLAGPGAVRRTLREALDRQSDREE</sequence>
<evidence type="ECO:0000313" key="6">
    <source>
        <dbReference type="Proteomes" id="UP000886887"/>
    </source>
</evidence>
<reference evidence="5" key="1">
    <citation type="submission" date="2020-10" db="EMBL/GenBank/DDBJ databases">
        <authorList>
            <person name="Gilroy R."/>
        </authorList>
    </citation>
    <scope>NUCLEOTIDE SEQUENCE</scope>
    <source>
        <strain evidence="5">ChiSxjej2B14-6234</strain>
    </source>
</reference>
<dbReference type="GO" id="GO:0008926">
    <property type="term" value="F:mannitol-1-phosphate 5-dehydrogenase activity"/>
    <property type="evidence" value="ECO:0007669"/>
    <property type="project" value="UniProtKB-EC"/>
</dbReference>
<dbReference type="SUPFAM" id="SSF48179">
    <property type="entry name" value="6-phosphogluconate dehydrogenase C-terminal domain-like"/>
    <property type="match status" value="1"/>
</dbReference>
<dbReference type="SUPFAM" id="SSF51735">
    <property type="entry name" value="NAD(P)-binding Rossmann-fold domains"/>
    <property type="match status" value="1"/>
</dbReference>
<dbReference type="InterPro" id="IPR013118">
    <property type="entry name" value="Mannitol_DH_C"/>
</dbReference>